<evidence type="ECO:0000313" key="2">
    <source>
        <dbReference type="Proteomes" id="UP000011131"/>
    </source>
</evidence>
<sequence>MSDQDIIQNHISELGQSQDERLPRELGAHHADVDERTPEQLMMFARRFSRFVNYYRGNTAAASGNWESFFPADEDQAARLLSSEDGAAPAHLALWASFLELYELPREALNGLTGLHMDFFYRSVLRFEKQGALPDRAHVLLELKKNTAPTRVGPEHRFLGGKDASGTELVYAPVRDTVVGRGKVTSLRSVFVDSAGQGTVRFAPIANSLDGLGAELQGDEPKWPGFGAQTLPAAELGFALASPVLRMAEGRRKVSLRLKLGGLPQGRMSSALATSGLHAYVTGLKSWVGPLPLTASLASDTLQLDFEVPASEQSIVDYDEKVHGYAYTATAPIVQVFLKAGAALGYEDVKDLDVKDARVSVEVSGITSLQLESDAGRLDPKKAFLPFGSQPAVGSRLMVGCPEALTKKLSEVKLELQWQGLPGNFTQHYSNYGLAGIDNDSFTVSSSFQDAGTWAQRGQGHELFTPLGTTGARELTFTPGSTSHSRPLSSGYKVYALQAAGNLWARRAAQSYVRRSPVFRSFLTAIPDARPGFITLALEHDFKHARYRTKSIELALKYSKSGTGDPVVLSEPYTPVLQGISLSYKAHSDTVSIQSRELEDFSNPDVHFFLIGAFGQMREHGYQRQQFGFVPDKSVPLFPRYLDEGELLVGLSGLQANDSVSLLFQVAEGSADPELARQPLRWSVLCDNYWKAMGQGEVVLDTTNHLLTSGTVTFVIPREATVHNTVLPGGLVWLKAAVTRDTGAVSQLVRVAANAVEVRLQAEGAHPSHLLAPLPEGKIGKLKTPIATVRSVTQPFASFGGRPEESDEALRTRAAERLRHRGRCLTAWDYERLVLGHFPGVYHAKCIPHAKDGSWLAPGHALVVVIPDLRNKNARDPLEPKVDADTLSRIDTFLREHTGMQVQARAKNPRYQRIQLDFKVKLHPGFEFNFYSKLLEQELIQFLSPWAFSADRRLTFGGHVYKSVLLDFVEEREYVDFVTDFKMYSHTGGGSGSQDVQEAHPQTPDALLVSAPMHLIKDAEA</sequence>
<protein>
    <submittedName>
        <fullName evidence="1">Uncharacterized protein</fullName>
    </submittedName>
</protein>
<dbReference type="eggNOG" id="COG3299">
    <property type="taxonomic scope" value="Bacteria"/>
</dbReference>
<proteinExistence type="predicted"/>
<dbReference type="AlphaFoldDB" id="L7ULC9"/>
<gene>
    <name evidence="1" type="ordered locus">MYSTI_05991</name>
</gene>
<dbReference type="KEGG" id="msd:MYSTI_05991"/>
<name>L7ULC9_MYXSD</name>
<dbReference type="STRING" id="1278073.MYSTI_05991"/>
<reference evidence="1 2" key="1">
    <citation type="journal article" date="2013" name="Genome Announc.">
        <title>Complete genome sequence of Myxococcus stipitatus strain DSM 14675, a fruiting myxobacterium.</title>
        <authorList>
            <person name="Huntley S."/>
            <person name="Kneip S."/>
            <person name="Treuner-Lange A."/>
            <person name="Sogaard-Andersen L."/>
        </authorList>
    </citation>
    <scope>NUCLEOTIDE SEQUENCE [LARGE SCALE GENOMIC DNA]</scope>
    <source>
        <strain evidence="2">DSM 14675 / JCM 12634 / Mx s8</strain>
    </source>
</reference>
<organism evidence="1 2">
    <name type="scientific">Myxococcus stipitatus (strain DSM 14675 / JCM 12634 / Mx s8)</name>
    <dbReference type="NCBI Taxonomy" id="1278073"/>
    <lineage>
        <taxon>Bacteria</taxon>
        <taxon>Pseudomonadati</taxon>
        <taxon>Myxococcota</taxon>
        <taxon>Myxococcia</taxon>
        <taxon>Myxococcales</taxon>
        <taxon>Cystobacterineae</taxon>
        <taxon>Myxococcaceae</taxon>
        <taxon>Myxococcus</taxon>
    </lineage>
</organism>
<dbReference type="RefSeq" id="WP_015351519.1">
    <property type="nucleotide sequence ID" value="NC_020126.1"/>
</dbReference>
<dbReference type="HOGENOM" id="CLU_006486_0_0_7"/>
<dbReference type="Proteomes" id="UP000011131">
    <property type="component" value="Chromosome"/>
</dbReference>
<evidence type="ECO:0000313" key="1">
    <source>
        <dbReference type="EMBL" id="AGC47264.1"/>
    </source>
</evidence>
<accession>L7ULC9</accession>
<dbReference type="OrthoDB" id="9762853at2"/>
<dbReference type="PATRIC" id="fig|1278073.3.peg.6074"/>
<keyword evidence="2" id="KW-1185">Reference proteome</keyword>
<dbReference type="EMBL" id="CP004025">
    <property type="protein sequence ID" value="AGC47264.1"/>
    <property type="molecule type" value="Genomic_DNA"/>
</dbReference>